<keyword evidence="7 10" id="KW-0648">Protein biosynthesis</keyword>
<dbReference type="GO" id="GO:0004821">
    <property type="term" value="F:histidine-tRNA ligase activity"/>
    <property type="evidence" value="ECO:0007669"/>
    <property type="project" value="UniProtKB-UniRule"/>
</dbReference>
<evidence type="ECO:0000256" key="6">
    <source>
        <dbReference type="ARBA" id="ARBA00022840"/>
    </source>
</evidence>
<dbReference type="KEGG" id="oho:Oweho_0848"/>
<dbReference type="Pfam" id="PF13393">
    <property type="entry name" value="tRNA-synt_His"/>
    <property type="match status" value="1"/>
</dbReference>
<feature type="binding site" evidence="11">
    <location>
        <position position="146"/>
    </location>
    <ligand>
        <name>L-histidine</name>
        <dbReference type="ChEBI" id="CHEBI:57595"/>
    </ligand>
</feature>
<dbReference type="InterPro" id="IPR036621">
    <property type="entry name" value="Anticodon-bd_dom_sf"/>
</dbReference>
<keyword evidence="3 10" id="KW-0963">Cytoplasm</keyword>
<dbReference type="InterPro" id="IPR006195">
    <property type="entry name" value="aa-tRNA-synth_II"/>
</dbReference>
<dbReference type="InterPro" id="IPR033656">
    <property type="entry name" value="HisRS_anticodon"/>
</dbReference>
<dbReference type="Proteomes" id="UP000005631">
    <property type="component" value="Chromosome"/>
</dbReference>
<feature type="binding site" evidence="11">
    <location>
        <begin position="102"/>
        <end position="104"/>
    </location>
    <ligand>
        <name>L-histidine</name>
        <dbReference type="ChEBI" id="CHEBI:57595"/>
    </ligand>
</feature>
<comment type="catalytic activity">
    <reaction evidence="9 10">
        <text>tRNA(His) + L-histidine + ATP = L-histidyl-tRNA(His) + AMP + diphosphate + H(+)</text>
        <dbReference type="Rhea" id="RHEA:17313"/>
        <dbReference type="Rhea" id="RHEA-COMP:9665"/>
        <dbReference type="Rhea" id="RHEA-COMP:9689"/>
        <dbReference type="ChEBI" id="CHEBI:15378"/>
        <dbReference type="ChEBI" id="CHEBI:30616"/>
        <dbReference type="ChEBI" id="CHEBI:33019"/>
        <dbReference type="ChEBI" id="CHEBI:57595"/>
        <dbReference type="ChEBI" id="CHEBI:78442"/>
        <dbReference type="ChEBI" id="CHEBI:78527"/>
        <dbReference type="ChEBI" id="CHEBI:456215"/>
        <dbReference type="EC" id="6.1.1.21"/>
    </reaction>
</comment>
<dbReference type="CDD" id="cd00859">
    <property type="entry name" value="HisRS_anticodon"/>
    <property type="match status" value="1"/>
</dbReference>
<reference evidence="13 14" key="1">
    <citation type="journal article" date="2012" name="Stand. Genomic Sci.">
        <title>Genome sequence of the orange-pigmented seawater bacterium Owenweeksia hongkongensis type strain (UST20020801(T)).</title>
        <authorList>
            <person name="Riedel T."/>
            <person name="Held B."/>
            <person name="Nolan M."/>
            <person name="Lucas S."/>
            <person name="Lapidus A."/>
            <person name="Tice H."/>
            <person name="Del Rio T.G."/>
            <person name="Cheng J.F."/>
            <person name="Han C."/>
            <person name="Tapia R."/>
            <person name="Goodwin L.A."/>
            <person name="Pitluck S."/>
            <person name="Liolios K."/>
            <person name="Mavromatis K."/>
            <person name="Pagani I."/>
            <person name="Ivanova N."/>
            <person name="Mikhailova N."/>
            <person name="Pati A."/>
            <person name="Chen A."/>
            <person name="Palaniappan K."/>
            <person name="Rohde M."/>
            <person name="Tindall B.J."/>
            <person name="Detter J.C."/>
            <person name="Goker M."/>
            <person name="Woyke T."/>
            <person name="Bristow J."/>
            <person name="Eisen J.A."/>
            <person name="Markowitz V."/>
            <person name="Hugenholtz P."/>
            <person name="Klenk H.P."/>
            <person name="Kyrpides N.C."/>
        </authorList>
    </citation>
    <scope>NUCLEOTIDE SEQUENCE</scope>
    <source>
        <strain evidence="14">DSM 17368 / JCM 12287 / NRRL B-23963</strain>
    </source>
</reference>
<evidence type="ECO:0000256" key="2">
    <source>
        <dbReference type="ARBA" id="ARBA00011738"/>
    </source>
</evidence>
<keyword evidence="8 10" id="KW-0030">Aminoacyl-tRNA synthetase</keyword>
<feature type="binding site" evidence="11">
    <location>
        <begin position="298"/>
        <end position="299"/>
    </location>
    <ligand>
        <name>L-histidine</name>
        <dbReference type="ChEBI" id="CHEBI:57595"/>
    </ligand>
</feature>
<dbReference type="InterPro" id="IPR015807">
    <property type="entry name" value="His-tRNA-ligase"/>
</dbReference>
<evidence type="ECO:0000256" key="7">
    <source>
        <dbReference type="ARBA" id="ARBA00022917"/>
    </source>
</evidence>
<dbReference type="RefSeq" id="WP_014201222.1">
    <property type="nucleotide sequence ID" value="NC_016599.1"/>
</dbReference>
<comment type="subcellular location">
    <subcellularLocation>
        <location evidence="10">Cytoplasm</location>
    </subcellularLocation>
</comment>
<dbReference type="STRING" id="926562.Oweho_0848"/>
<evidence type="ECO:0000259" key="12">
    <source>
        <dbReference type="PROSITE" id="PS50862"/>
    </source>
</evidence>
<dbReference type="HOGENOM" id="CLU_025113_3_0_10"/>
<dbReference type="AlphaFoldDB" id="G8R2Q6"/>
<dbReference type="CDD" id="cd00773">
    <property type="entry name" value="HisRS-like_core"/>
    <property type="match status" value="1"/>
</dbReference>
<dbReference type="EC" id="6.1.1.21" evidence="10"/>
<protein>
    <recommendedName>
        <fullName evidence="10">Histidine--tRNA ligase</fullName>
        <ecNumber evidence="10">6.1.1.21</ecNumber>
    </recommendedName>
    <alternativeName>
        <fullName evidence="10">Histidyl-tRNA synthetase</fullName>
        <shortName evidence="10">HisRS</shortName>
    </alternativeName>
</protein>
<dbReference type="NCBIfam" id="TIGR00442">
    <property type="entry name" value="hisS"/>
    <property type="match status" value="1"/>
</dbReference>
<keyword evidence="4 10" id="KW-0436">Ligase</keyword>
<dbReference type="SUPFAM" id="SSF55681">
    <property type="entry name" value="Class II aaRS and biotin synthetases"/>
    <property type="match status" value="1"/>
</dbReference>
<evidence type="ECO:0000256" key="10">
    <source>
        <dbReference type="HAMAP-Rule" id="MF_00127"/>
    </source>
</evidence>
<comment type="similarity">
    <text evidence="1 10">Belongs to the class-II aminoacyl-tRNA synthetase family.</text>
</comment>
<keyword evidence="6 10" id="KW-0067">ATP-binding</keyword>
<dbReference type="Pfam" id="PF03129">
    <property type="entry name" value="HGTP_anticodon"/>
    <property type="match status" value="1"/>
</dbReference>
<dbReference type="GO" id="GO:0005524">
    <property type="term" value="F:ATP binding"/>
    <property type="evidence" value="ECO:0007669"/>
    <property type="project" value="UniProtKB-UniRule"/>
</dbReference>
<dbReference type="OrthoDB" id="9800814at2"/>
<proteinExistence type="inferred from homology"/>
<dbReference type="PANTHER" id="PTHR11476">
    <property type="entry name" value="HISTIDYL-TRNA SYNTHETASE"/>
    <property type="match status" value="1"/>
</dbReference>
<comment type="subunit">
    <text evidence="2 10">Homodimer.</text>
</comment>
<dbReference type="PATRIC" id="fig|926562.3.peg.865"/>
<evidence type="ECO:0000256" key="11">
    <source>
        <dbReference type="PIRSR" id="PIRSR001549-1"/>
    </source>
</evidence>
<dbReference type="SUPFAM" id="SSF52954">
    <property type="entry name" value="Class II aaRS ABD-related"/>
    <property type="match status" value="1"/>
</dbReference>
<dbReference type="GO" id="GO:0005737">
    <property type="term" value="C:cytoplasm"/>
    <property type="evidence" value="ECO:0007669"/>
    <property type="project" value="UniProtKB-SubCell"/>
</dbReference>
<sequence>MSVKPSLPKGTRDLLPEAMQKREYILSVLKEVFRKYGFLPIETPAMENLGTLTGKYGEEGDRLIFKILNSGDFIKKSNKDAFVADDSNAFGQSVSEKALRYDLTVPFARFVVQNQNDLHFPFKRFQIQPVWRADRPQKGRFREFYQCDADAVGSDSLLLELEFIRMYDEVFKTLGVDAAIHMNNRKLLGGLAAALGITERLGEFTIILDKLDKIGEEGVRKELDKNGFDPKVGDGLFEIIGATGSNEERLEVVSKLVSSTEVGAKGVEEAKFLLENLKQLNLKNEVVLDISLARGLDYYTGAIFEVKAKNVEMGSIGGGGRYDDLTGIFGIKNLSGIGISFGLDRIQIVMEELNLFTDEQVASTEVMFVNFGEKESLFSLTLANDLRDLGVKAEVYPDNAKMKKQLDFANKKNIPNVVMIGSQEMEAGKFSMKNMLSGEQKEYSRIELLEHFSTQKGNQYGRH</sequence>
<accession>G8R2Q6</accession>
<name>G8R2Q6_OWEHD</name>
<dbReference type="FunFam" id="3.30.930.10:FF:000093">
    <property type="entry name" value="Histidine--tRNA ligase"/>
    <property type="match status" value="1"/>
</dbReference>
<dbReference type="PANTHER" id="PTHR11476:SF7">
    <property type="entry name" value="HISTIDINE--TRNA LIGASE"/>
    <property type="match status" value="1"/>
</dbReference>
<dbReference type="PROSITE" id="PS50862">
    <property type="entry name" value="AA_TRNA_LIGASE_II"/>
    <property type="match status" value="1"/>
</dbReference>
<dbReference type="EMBL" id="CP003156">
    <property type="protein sequence ID" value="AEV31861.1"/>
    <property type="molecule type" value="Genomic_DNA"/>
</dbReference>
<feature type="binding site" evidence="11">
    <location>
        <position position="132"/>
    </location>
    <ligand>
        <name>L-histidine</name>
        <dbReference type="ChEBI" id="CHEBI:57595"/>
    </ligand>
</feature>
<keyword evidence="14" id="KW-1185">Reference proteome</keyword>
<dbReference type="PIRSF" id="PIRSF001549">
    <property type="entry name" value="His-tRNA_synth"/>
    <property type="match status" value="1"/>
</dbReference>
<feature type="domain" description="Aminoacyl-transfer RNA synthetases class-II family profile" evidence="12">
    <location>
        <begin position="1"/>
        <end position="397"/>
    </location>
</feature>
<dbReference type="InterPro" id="IPR045864">
    <property type="entry name" value="aa-tRNA-synth_II/BPL/LPL"/>
</dbReference>
<feature type="binding site" evidence="11">
    <location>
        <position position="294"/>
    </location>
    <ligand>
        <name>L-histidine</name>
        <dbReference type="ChEBI" id="CHEBI:57595"/>
    </ligand>
</feature>
<keyword evidence="5 10" id="KW-0547">Nucleotide-binding</keyword>
<evidence type="ECO:0000256" key="9">
    <source>
        <dbReference type="ARBA" id="ARBA00047639"/>
    </source>
</evidence>
<evidence type="ECO:0000256" key="5">
    <source>
        <dbReference type="ARBA" id="ARBA00022741"/>
    </source>
</evidence>
<dbReference type="Gene3D" id="3.40.50.800">
    <property type="entry name" value="Anticodon-binding domain"/>
    <property type="match status" value="1"/>
</dbReference>
<organism evidence="13 14">
    <name type="scientific">Owenweeksia hongkongensis (strain DSM 17368 / CIP 108786 / JCM 12287 / NRRL B-23963 / UST20020801)</name>
    <dbReference type="NCBI Taxonomy" id="926562"/>
    <lineage>
        <taxon>Bacteria</taxon>
        <taxon>Pseudomonadati</taxon>
        <taxon>Bacteroidota</taxon>
        <taxon>Flavobacteriia</taxon>
        <taxon>Flavobacteriales</taxon>
        <taxon>Owenweeksiaceae</taxon>
        <taxon>Owenweeksia</taxon>
    </lineage>
</organism>
<evidence type="ECO:0000313" key="13">
    <source>
        <dbReference type="EMBL" id="AEV31861.1"/>
    </source>
</evidence>
<dbReference type="GO" id="GO:0006427">
    <property type="term" value="P:histidyl-tRNA aminoacylation"/>
    <property type="evidence" value="ECO:0007669"/>
    <property type="project" value="UniProtKB-UniRule"/>
</dbReference>
<gene>
    <name evidence="10" type="primary">hisS</name>
    <name evidence="13" type="ordered locus">Oweho_0848</name>
</gene>
<evidence type="ECO:0000256" key="3">
    <source>
        <dbReference type="ARBA" id="ARBA00022490"/>
    </source>
</evidence>
<dbReference type="InterPro" id="IPR004154">
    <property type="entry name" value="Anticodon-bd"/>
</dbReference>
<dbReference type="eggNOG" id="COG0124">
    <property type="taxonomic scope" value="Bacteria"/>
</dbReference>
<feature type="binding site" evidence="11">
    <location>
        <position position="150"/>
    </location>
    <ligand>
        <name>L-histidine</name>
        <dbReference type="ChEBI" id="CHEBI:57595"/>
    </ligand>
</feature>
<evidence type="ECO:0000256" key="4">
    <source>
        <dbReference type="ARBA" id="ARBA00022598"/>
    </source>
</evidence>
<evidence type="ECO:0000256" key="8">
    <source>
        <dbReference type="ARBA" id="ARBA00023146"/>
    </source>
</evidence>
<evidence type="ECO:0000256" key="1">
    <source>
        <dbReference type="ARBA" id="ARBA00008226"/>
    </source>
</evidence>
<dbReference type="Gene3D" id="3.30.930.10">
    <property type="entry name" value="Bira Bifunctional Protein, Domain 2"/>
    <property type="match status" value="1"/>
</dbReference>
<dbReference type="HAMAP" id="MF_00127">
    <property type="entry name" value="His_tRNA_synth"/>
    <property type="match status" value="1"/>
</dbReference>
<evidence type="ECO:0000313" key="14">
    <source>
        <dbReference type="Proteomes" id="UP000005631"/>
    </source>
</evidence>
<dbReference type="InterPro" id="IPR041715">
    <property type="entry name" value="HisRS-like_core"/>
</dbReference>
<dbReference type="InterPro" id="IPR004516">
    <property type="entry name" value="HisRS/HisZ"/>
</dbReference>